<protein>
    <submittedName>
        <fullName evidence="1">Uncharacterized protein</fullName>
    </submittedName>
</protein>
<name>A0A0W0HGI8_PSEFL</name>
<dbReference type="EMBL" id="LKEF01000042">
    <property type="protein sequence ID" value="KTB59847.1"/>
    <property type="molecule type" value="Genomic_DNA"/>
</dbReference>
<organism evidence="1 2">
    <name type="scientific">Pseudomonas fluorescens ICMP 11288</name>
    <dbReference type="NCBI Taxonomy" id="1198309"/>
    <lineage>
        <taxon>Bacteria</taxon>
        <taxon>Pseudomonadati</taxon>
        <taxon>Pseudomonadota</taxon>
        <taxon>Gammaproteobacteria</taxon>
        <taxon>Pseudomonadales</taxon>
        <taxon>Pseudomonadaceae</taxon>
        <taxon>Pseudomonas</taxon>
    </lineage>
</organism>
<evidence type="ECO:0000313" key="1">
    <source>
        <dbReference type="EMBL" id="KTB59847.1"/>
    </source>
</evidence>
<sequence length="1231" mass="135743">MSTPPDSFDTLDVGPYPAEPGVDLSKTMYKELASIGLGRNEILPICYWVFEPWTKWASLDRCIVQLGLPNPLKADALTVDRQDRYHVGFDGYKIPEGNLRFFGQVIRAGSQQEARSDEGLIFCKQSIPGGNDPNPGEPWHSGLLMKVIEVLKDGKIVDFPEGKSIDAARAKDGLWIWVYPYSDIRQNDRNIFYFGTFSYTHTVSPQEASQKGGYAVFIPYKDYLEKLPKRGTFTICMGVKDVVENEPQGAYTLSKPYMLRSEIDPNLLNAPRVVKYGDDITIVDLDVPFDAEVIVLIQPPKSKPAPRPLNNIVLVVEASPEGGSPVITRFAPITDKNYESETIPLPGKFFHDIGRGTVRLWWEWTTSAGVVIKESGSYLVHITGTPTRMPALKLLPPFNAGLILPGVDGPVEVPKYSPYSAKNIEVILAKQQIGQNGAKFVTLSKQPAGPEGGKQALPEKLLRQFDGLGKFDIILEVRMQDGSSPRQSEAVVAEVGKAVPVLPEVYIKEAKKYYGNWNLDLKDLNGYSVGVYFNYFNTKAGDKIVLTIAGDSPRNFLQIEIDIFEDIAGAALLELETPIDQAFIELNFGKSLNIYYSVESPGSPPVILRSEVLKLSIGEPVNLESFQLLEANATAMTINPVAIINGANGEVRYSQAAKGDRLLISWLGHYGISQHKQEIKVDPKLGVFTFKIPDEVIALALRRDGNNIQLNCTLLRGPFSYAFEPLQLLLLPFDALPRPYISNYAHTTVLPVYELDVPRWIIDIWKFASLGQFMFMTITGEFADGGIYENKIFTPNEVIAEHLVKGVSVPLAMDKIRLLKDGSPLKISFSVSFVKIPLMQTAVPFGETVYVIQQLPAELAFPTLIGAATIAQETTVDPLSIEKNVSVKVAYKGMLDTDEIECEWILQNGTVFIEKVKGKASGSVIVDFTKWQALHNSVNSRVQLIYSVKRGDKTTFSAVQTVMVNAIAAASLPRPMINNQATGTAVDLNTFVGNARLDLARIPLCKAGQLIWIDFVGGGRTVEVLPVHEITEAEVVSGFVNLPVLRGLLSVLAQGATFQIVVRIAYYGDVEKSRAFVFPLVQYVKSDSFAASTTSFMYGLGPWSPGVNADRYFFSEVGLNIPTYADRAGYKGVVIATYATFYVGHRYRASFNIYNNTKTDAGRLLDPILAITLGGAQVSAAISPPRDNWYFLTIDFTVSANATQAVALHNYQDSGWGSDFIVHSAYLSRLT</sequence>
<dbReference type="RefSeq" id="WP_058421784.1">
    <property type="nucleotide sequence ID" value="NZ_LKEF01000042.1"/>
</dbReference>
<dbReference type="Proteomes" id="UP000054197">
    <property type="component" value="Unassembled WGS sequence"/>
</dbReference>
<dbReference type="AlphaFoldDB" id="A0A0W0HGI8"/>
<gene>
    <name evidence="1" type="ORF">AO063_19675</name>
</gene>
<reference evidence="1 2" key="1">
    <citation type="submission" date="2015-09" db="EMBL/GenBank/DDBJ databases">
        <title>Genome sequence of ICMP 11288.</title>
        <authorList>
            <person name="Visnovsky S."/>
            <person name="Lu A."/>
            <person name="Panda P."/>
            <person name="Pitman A."/>
        </authorList>
    </citation>
    <scope>NUCLEOTIDE SEQUENCE [LARGE SCALE GENOMIC DNA]</scope>
    <source>
        <strain evidence="1 2">ICMP 11288</strain>
    </source>
</reference>
<proteinExistence type="predicted"/>
<evidence type="ECO:0000313" key="2">
    <source>
        <dbReference type="Proteomes" id="UP000054197"/>
    </source>
</evidence>
<comment type="caution">
    <text evidence="1">The sequence shown here is derived from an EMBL/GenBank/DDBJ whole genome shotgun (WGS) entry which is preliminary data.</text>
</comment>
<accession>A0A0W0HGI8</accession>